<accession>A0A8I6SE86</accession>
<proteinExistence type="predicted"/>
<sequence>MIFIFVSIFISIFKSSSATCETYDVSFTCPTPEFPSNYTSCCWKNDTVICCPGNNYVNDSLVMMISIFVILLCVTLSIFFVICCFWSPCPLYSVCRIKYTYGDIVAYTKEEEALNLPSDNCKKNNYTPLHVKVKTVEED</sequence>
<dbReference type="AlphaFoldDB" id="A0A8I6SE86"/>
<dbReference type="OMA" id="ICCFWSP"/>
<keyword evidence="1" id="KW-0472">Membrane</keyword>
<evidence type="ECO:0000313" key="3">
    <source>
        <dbReference type="EnsemblMetazoa" id="XP_014259169.1"/>
    </source>
</evidence>
<dbReference type="KEGG" id="clec:106672334"/>
<keyword evidence="2" id="KW-0732">Signal</keyword>
<feature type="transmembrane region" description="Helical" evidence="1">
    <location>
        <begin position="62"/>
        <end position="86"/>
    </location>
</feature>
<organism evidence="3 4">
    <name type="scientific">Cimex lectularius</name>
    <name type="common">Bed bug</name>
    <name type="synonym">Acanthia lectularia</name>
    <dbReference type="NCBI Taxonomy" id="79782"/>
    <lineage>
        <taxon>Eukaryota</taxon>
        <taxon>Metazoa</taxon>
        <taxon>Ecdysozoa</taxon>
        <taxon>Arthropoda</taxon>
        <taxon>Hexapoda</taxon>
        <taxon>Insecta</taxon>
        <taxon>Pterygota</taxon>
        <taxon>Neoptera</taxon>
        <taxon>Paraneoptera</taxon>
        <taxon>Hemiptera</taxon>
        <taxon>Heteroptera</taxon>
        <taxon>Panheteroptera</taxon>
        <taxon>Cimicomorpha</taxon>
        <taxon>Cimicidae</taxon>
        <taxon>Cimex</taxon>
    </lineage>
</organism>
<keyword evidence="1" id="KW-1133">Transmembrane helix</keyword>
<dbReference type="EnsemblMetazoa" id="XM_014403683.2">
    <property type="protein sequence ID" value="XP_014259169.1"/>
    <property type="gene ID" value="LOC106672334"/>
</dbReference>
<protein>
    <submittedName>
        <fullName evidence="3">Uncharacterized protein</fullName>
    </submittedName>
</protein>
<dbReference type="Proteomes" id="UP000494040">
    <property type="component" value="Unassembled WGS sequence"/>
</dbReference>
<evidence type="ECO:0000313" key="4">
    <source>
        <dbReference type="Proteomes" id="UP000494040"/>
    </source>
</evidence>
<feature type="signal peptide" evidence="2">
    <location>
        <begin position="1"/>
        <end position="18"/>
    </location>
</feature>
<feature type="chain" id="PRO_5035327124" evidence="2">
    <location>
        <begin position="19"/>
        <end position="139"/>
    </location>
</feature>
<evidence type="ECO:0000256" key="2">
    <source>
        <dbReference type="SAM" id="SignalP"/>
    </source>
</evidence>
<keyword evidence="1" id="KW-0812">Transmembrane</keyword>
<keyword evidence="4" id="KW-1185">Reference proteome</keyword>
<evidence type="ECO:0000256" key="1">
    <source>
        <dbReference type="SAM" id="Phobius"/>
    </source>
</evidence>
<name>A0A8I6SE86_CIMLE</name>
<dbReference type="GeneID" id="106672334"/>
<dbReference type="RefSeq" id="XP_014259169.1">
    <property type="nucleotide sequence ID" value="XM_014403683.2"/>
</dbReference>
<dbReference type="OrthoDB" id="6336411at2759"/>
<reference evidence="3" key="1">
    <citation type="submission" date="2022-01" db="UniProtKB">
        <authorList>
            <consortium name="EnsemblMetazoa"/>
        </authorList>
    </citation>
    <scope>IDENTIFICATION</scope>
</reference>